<dbReference type="EMBL" id="JABSTU010000001">
    <property type="protein sequence ID" value="KAH8042772.1"/>
    <property type="molecule type" value="Genomic_DNA"/>
</dbReference>
<keyword evidence="3" id="KW-1185">Reference proteome</keyword>
<dbReference type="InterPro" id="IPR006594">
    <property type="entry name" value="LisH"/>
</dbReference>
<evidence type="ECO:0000313" key="3">
    <source>
        <dbReference type="Proteomes" id="UP000821866"/>
    </source>
</evidence>
<dbReference type="InterPro" id="IPR056795">
    <property type="entry name" value="PAC1-like_LisH-like_dom"/>
</dbReference>
<name>A0A9J6F9W1_RHIMP</name>
<dbReference type="AlphaFoldDB" id="A0A9J6F9W1"/>
<evidence type="ECO:0000313" key="2">
    <source>
        <dbReference type="EMBL" id="KAH8042772.1"/>
    </source>
</evidence>
<organism evidence="2 3">
    <name type="scientific">Rhipicephalus microplus</name>
    <name type="common">Cattle tick</name>
    <name type="synonym">Boophilus microplus</name>
    <dbReference type="NCBI Taxonomy" id="6941"/>
    <lineage>
        <taxon>Eukaryota</taxon>
        <taxon>Metazoa</taxon>
        <taxon>Ecdysozoa</taxon>
        <taxon>Arthropoda</taxon>
        <taxon>Chelicerata</taxon>
        <taxon>Arachnida</taxon>
        <taxon>Acari</taxon>
        <taxon>Parasitiformes</taxon>
        <taxon>Ixodida</taxon>
        <taxon>Ixodoidea</taxon>
        <taxon>Ixodidae</taxon>
        <taxon>Rhipicephalinae</taxon>
        <taxon>Rhipicephalus</taxon>
        <taxon>Boophilus</taxon>
    </lineage>
</organism>
<feature type="domain" description="PAC1-like LisH-like dimerisation" evidence="1">
    <location>
        <begin position="158"/>
        <end position="185"/>
    </location>
</feature>
<comment type="caution">
    <text evidence="2">The sequence shown here is derived from an EMBL/GenBank/DDBJ whole genome shotgun (WGS) entry which is preliminary data.</text>
</comment>
<dbReference type="PROSITE" id="PS50896">
    <property type="entry name" value="LISH"/>
    <property type="match status" value="1"/>
</dbReference>
<accession>A0A9J6F9W1</accession>
<proteinExistence type="predicted"/>
<gene>
    <name evidence="2" type="ORF">HPB51_025824</name>
</gene>
<sequence length="191" mass="21251">MALGALPIGAHERNLFVVPLLAFEHMTHRLGLSSELSLDERGALREAALANWVGPIRYLLTLVPYDDDHVALADWVIPTPSPVTDTTLASAAPSSHSCNPLQWTTTGSCISHSPCSSNPLVSQFRQEAMRSEEVVKVDFVMFRRFQDRYHIAKNPDLESNKAIADYMASNGFMEALEAFKKETDMVREAYV</sequence>
<evidence type="ECO:0000259" key="1">
    <source>
        <dbReference type="Pfam" id="PF24951"/>
    </source>
</evidence>
<dbReference type="SMART" id="SM00667">
    <property type="entry name" value="LisH"/>
    <property type="match status" value="1"/>
</dbReference>
<dbReference type="Pfam" id="PF24951">
    <property type="entry name" value="LisH_PAC1"/>
    <property type="match status" value="1"/>
</dbReference>
<protein>
    <recommendedName>
        <fullName evidence="1">PAC1-like LisH-like dimerisation domain-containing protein</fullName>
    </recommendedName>
</protein>
<reference evidence="2" key="2">
    <citation type="submission" date="2021-09" db="EMBL/GenBank/DDBJ databases">
        <authorList>
            <person name="Jia N."/>
            <person name="Wang J."/>
            <person name="Shi W."/>
            <person name="Du L."/>
            <person name="Sun Y."/>
            <person name="Zhan W."/>
            <person name="Jiang J."/>
            <person name="Wang Q."/>
            <person name="Zhang B."/>
            <person name="Ji P."/>
            <person name="Sakyi L.B."/>
            <person name="Cui X."/>
            <person name="Yuan T."/>
            <person name="Jiang B."/>
            <person name="Yang W."/>
            <person name="Lam T.T.-Y."/>
            <person name="Chang Q."/>
            <person name="Ding S."/>
            <person name="Wang X."/>
            <person name="Zhu J."/>
            <person name="Ruan X."/>
            <person name="Zhao L."/>
            <person name="Wei J."/>
            <person name="Que T."/>
            <person name="Du C."/>
            <person name="Cheng J."/>
            <person name="Dai P."/>
            <person name="Han X."/>
            <person name="Huang E."/>
            <person name="Gao Y."/>
            <person name="Liu J."/>
            <person name="Shao H."/>
            <person name="Ye R."/>
            <person name="Li L."/>
            <person name="Wei W."/>
            <person name="Wang X."/>
            <person name="Wang C."/>
            <person name="Huo Q."/>
            <person name="Li W."/>
            <person name="Guo W."/>
            <person name="Chen H."/>
            <person name="Chen S."/>
            <person name="Zhou L."/>
            <person name="Zhou L."/>
            <person name="Ni X."/>
            <person name="Tian J."/>
            <person name="Zhou Y."/>
            <person name="Sheng Y."/>
            <person name="Liu T."/>
            <person name="Pan Y."/>
            <person name="Xia L."/>
            <person name="Li J."/>
            <person name="Zhao F."/>
            <person name="Cao W."/>
        </authorList>
    </citation>
    <scope>NUCLEOTIDE SEQUENCE</scope>
    <source>
        <strain evidence="2">Rmic-2018</strain>
        <tissue evidence="2">Larvae</tissue>
    </source>
</reference>
<reference evidence="2" key="1">
    <citation type="journal article" date="2020" name="Cell">
        <title>Large-Scale Comparative Analyses of Tick Genomes Elucidate Their Genetic Diversity and Vector Capacities.</title>
        <authorList>
            <consortium name="Tick Genome and Microbiome Consortium (TIGMIC)"/>
            <person name="Jia N."/>
            <person name="Wang J."/>
            <person name="Shi W."/>
            <person name="Du L."/>
            <person name="Sun Y."/>
            <person name="Zhan W."/>
            <person name="Jiang J.F."/>
            <person name="Wang Q."/>
            <person name="Zhang B."/>
            <person name="Ji P."/>
            <person name="Bell-Sakyi L."/>
            <person name="Cui X.M."/>
            <person name="Yuan T.T."/>
            <person name="Jiang B.G."/>
            <person name="Yang W.F."/>
            <person name="Lam T.T."/>
            <person name="Chang Q.C."/>
            <person name="Ding S.J."/>
            <person name="Wang X.J."/>
            <person name="Zhu J.G."/>
            <person name="Ruan X.D."/>
            <person name="Zhao L."/>
            <person name="Wei J.T."/>
            <person name="Ye R.Z."/>
            <person name="Que T.C."/>
            <person name="Du C.H."/>
            <person name="Zhou Y.H."/>
            <person name="Cheng J.X."/>
            <person name="Dai P.F."/>
            <person name="Guo W.B."/>
            <person name="Han X.H."/>
            <person name="Huang E.J."/>
            <person name="Li L.F."/>
            <person name="Wei W."/>
            <person name="Gao Y.C."/>
            <person name="Liu J.Z."/>
            <person name="Shao H.Z."/>
            <person name="Wang X."/>
            <person name="Wang C.C."/>
            <person name="Yang T.C."/>
            <person name="Huo Q.B."/>
            <person name="Li W."/>
            <person name="Chen H.Y."/>
            <person name="Chen S.E."/>
            <person name="Zhou L.G."/>
            <person name="Ni X.B."/>
            <person name="Tian J.H."/>
            <person name="Sheng Y."/>
            <person name="Liu T."/>
            <person name="Pan Y.S."/>
            <person name="Xia L.Y."/>
            <person name="Li J."/>
            <person name="Zhao F."/>
            <person name="Cao W.C."/>
        </authorList>
    </citation>
    <scope>NUCLEOTIDE SEQUENCE</scope>
    <source>
        <strain evidence="2">Rmic-2018</strain>
    </source>
</reference>
<dbReference type="Proteomes" id="UP000821866">
    <property type="component" value="Chromosome 1"/>
</dbReference>